<protein>
    <submittedName>
        <fullName evidence="2">Uncharacterized protein</fullName>
    </submittedName>
</protein>
<evidence type="ECO:0000256" key="1">
    <source>
        <dbReference type="SAM" id="MobiDB-lite"/>
    </source>
</evidence>
<gene>
    <name evidence="2" type="ORF">ZIOFF_041272</name>
</gene>
<dbReference type="PANTHER" id="PTHR37766:SF1">
    <property type="entry name" value="OS01G0897100 PROTEIN"/>
    <property type="match status" value="1"/>
</dbReference>
<dbReference type="EMBL" id="JACMSC010000011">
    <property type="protein sequence ID" value="KAG6501393.1"/>
    <property type="molecule type" value="Genomic_DNA"/>
</dbReference>
<feature type="compositionally biased region" description="Low complexity" evidence="1">
    <location>
        <begin position="75"/>
        <end position="105"/>
    </location>
</feature>
<dbReference type="AlphaFoldDB" id="A0A8J5G6I1"/>
<name>A0A8J5G6I1_ZINOF</name>
<feature type="compositionally biased region" description="Basic residues" evidence="1">
    <location>
        <begin position="661"/>
        <end position="676"/>
    </location>
</feature>
<feature type="compositionally biased region" description="Acidic residues" evidence="1">
    <location>
        <begin position="644"/>
        <end position="654"/>
    </location>
</feature>
<sequence>MTRLFGRAQRLFKREIRYEGQGEATGVPICDGVRAGEVTPIGACGAPSWVGGRLESLRRFRRTSNGGSPTREMPSSAGAEETGSASTSVEADGAASVADAVSPGDMGSPLNGEVKALEMLGSVWMVVEENHREVSARLVTSSAATPNRLLHLLSSLRRPSAAFHCTISGIFLLPSVLQDYTCDLLVPLCFSSSSLLLLGPRSSLGFELFQLMDPEMLRLFLRKPTPSTGDNDGGGASGNRGVVEETLSLLRNLESILRSLISTCGGCETRLWLCNTISSFHSIDRQDHLSLFIDLLRFERCKLDVASRILQMIFEKRPRVVGHILAKKCYLLEKFFQGNGRRILLWFDHFAGVGESGHRKGARALSLYAFANRDVCWEELEWKGKHGQSPAVVATKPHYFQDLDILQTIQNFLDYVPDFWSSDELAESVKDGEILKIDTAYFIDRFSEMMYVEELEEIWEIIEEFILKEEFSSLSQNLLILLDQESLLFFLKIIGERISLNAQFQDYAKPSCWLEILLSACSDQICSDQISLNEFVLLNAVIANSRQLLRLVSDEEHEEEKGKIAELLKTKVSLSDAEHWAFIIECKNMKLQEATKFAGLLSWVLYYCLSEECMVAHSWETLFNANGITFRKADDYSFVHADGSEEGCDSDSDVESGSSIGKRKKKTDKKKRKKHHFGDDNLDETIGMGTTEQTKNSGSRWFLSTDGSSCAWNTADLPEHLGRHCFKTWMKWIYSKD</sequence>
<accession>A0A8J5G6I1</accession>
<proteinExistence type="predicted"/>
<feature type="compositionally biased region" description="Polar residues" evidence="1">
    <location>
        <begin position="688"/>
        <end position="699"/>
    </location>
</feature>
<feature type="region of interest" description="Disordered" evidence="1">
    <location>
        <begin position="60"/>
        <end position="108"/>
    </location>
</feature>
<reference evidence="2 3" key="1">
    <citation type="submission" date="2020-08" db="EMBL/GenBank/DDBJ databases">
        <title>Plant Genome Project.</title>
        <authorList>
            <person name="Zhang R.-G."/>
        </authorList>
    </citation>
    <scope>NUCLEOTIDE SEQUENCE [LARGE SCALE GENOMIC DNA]</scope>
    <source>
        <tissue evidence="2">Rhizome</tissue>
    </source>
</reference>
<keyword evidence="3" id="KW-1185">Reference proteome</keyword>
<evidence type="ECO:0000313" key="2">
    <source>
        <dbReference type="EMBL" id="KAG6501393.1"/>
    </source>
</evidence>
<feature type="region of interest" description="Disordered" evidence="1">
    <location>
        <begin position="643"/>
        <end position="699"/>
    </location>
</feature>
<evidence type="ECO:0000313" key="3">
    <source>
        <dbReference type="Proteomes" id="UP000734854"/>
    </source>
</evidence>
<comment type="caution">
    <text evidence="2">The sequence shown here is derived from an EMBL/GenBank/DDBJ whole genome shotgun (WGS) entry which is preliminary data.</text>
</comment>
<organism evidence="2 3">
    <name type="scientific">Zingiber officinale</name>
    <name type="common">Ginger</name>
    <name type="synonym">Amomum zingiber</name>
    <dbReference type="NCBI Taxonomy" id="94328"/>
    <lineage>
        <taxon>Eukaryota</taxon>
        <taxon>Viridiplantae</taxon>
        <taxon>Streptophyta</taxon>
        <taxon>Embryophyta</taxon>
        <taxon>Tracheophyta</taxon>
        <taxon>Spermatophyta</taxon>
        <taxon>Magnoliopsida</taxon>
        <taxon>Liliopsida</taxon>
        <taxon>Zingiberales</taxon>
        <taxon>Zingiberaceae</taxon>
        <taxon>Zingiber</taxon>
    </lineage>
</organism>
<dbReference type="Proteomes" id="UP000734854">
    <property type="component" value="Unassembled WGS sequence"/>
</dbReference>
<dbReference type="PANTHER" id="PTHR37766">
    <property type="entry name" value="OS01G0897100 PROTEIN"/>
    <property type="match status" value="1"/>
</dbReference>